<dbReference type="AlphaFoldDB" id="A0A6N7PMR3"/>
<reference evidence="1 2" key="1">
    <citation type="submission" date="2019-10" db="EMBL/GenBank/DDBJ databases">
        <title>A soil myxobacterium in the family Polyangiaceae.</title>
        <authorList>
            <person name="Li Y."/>
            <person name="Wang J."/>
        </authorList>
    </citation>
    <scope>NUCLEOTIDE SEQUENCE [LARGE SCALE GENOMIC DNA]</scope>
    <source>
        <strain evidence="1 2">DSM 14734</strain>
    </source>
</reference>
<comment type="caution">
    <text evidence="1">The sequence shown here is derived from an EMBL/GenBank/DDBJ whole genome shotgun (WGS) entry which is preliminary data.</text>
</comment>
<sequence>MSKPAGCKRWSVAEGHVAKRADGAEPDGANDVLWLLNASTHEAHVEIMVYFEHRAPAGPYRLTLLPERSRRVRWQDLEGPEPLPIGTDFASVIESDVPIVVQYTRVGAGGGGAMTTIAHSERCGM</sequence>
<dbReference type="Proteomes" id="UP000440224">
    <property type="component" value="Unassembled WGS sequence"/>
</dbReference>
<gene>
    <name evidence="1" type="ORF">GF068_06485</name>
</gene>
<dbReference type="SUPFAM" id="SSF89232">
    <property type="entry name" value="Hypothetical protein TM1070"/>
    <property type="match status" value="1"/>
</dbReference>
<dbReference type="RefSeq" id="WP_153818466.1">
    <property type="nucleotide sequence ID" value="NZ_WJIE01000002.1"/>
</dbReference>
<keyword evidence="2" id="KW-1185">Reference proteome</keyword>
<name>A0A6N7PMR3_9BACT</name>
<proteinExistence type="predicted"/>
<dbReference type="PIRSF" id="PIRSF008711">
    <property type="entry name" value="UCP008711"/>
    <property type="match status" value="1"/>
</dbReference>
<organism evidence="1 2">
    <name type="scientific">Polyangium spumosum</name>
    <dbReference type="NCBI Taxonomy" id="889282"/>
    <lineage>
        <taxon>Bacteria</taxon>
        <taxon>Pseudomonadati</taxon>
        <taxon>Myxococcota</taxon>
        <taxon>Polyangia</taxon>
        <taxon>Polyangiales</taxon>
        <taxon>Polyangiaceae</taxon>
        <taxon>Polyangium</taxon>
    </lineage>
</organism>
<protein>
    <submittedName>
        <fullName evidence="1">Sensory rhodopsin transducer</fullName>
    </submittedName>
</protein>
<dbReference type="Gene3D" id="2.60.290.11">
    <property type="entry name" value="TM1070-like"/>
    <property type="match status" value="1"/>
</dbReference>
<evidence type="ECO:0000313" key="2">
    <source>
        <dbReference type="Proteomes" id="UP000440224"/>
    </source>
</evidence>
<dbReference type="InterPro" id="IPR009794">
    <property type="entry name" value="ASRT"/>
</dbReference>
<dbReference type="OrthoDB" id="512504at2"/>
<dbReference type="InterPro" id="IPR036698">
    <property type="entry name" value="TM1070-like_sf"/>
</dbReference>
<dbReference type="EMBL" id="WJIE01000002">
    <property type="protein sequence ID" value="MRG91570.1"/>
    <property type="molecule type" value="Genomic_DNA"/>
</dbReference>
<accession>A0A6N7PMR3</accession>
<evidence type="ECO:0000313" key="1">
    <source>
        <dbReference type="EMBL" id="MRG91570.1"/>
    </source>
</evidence>
<dbReference type="Pfam" id="PF07100">
    <property type="entry name" value="ASRT"/>
    <property type="match status" value="1"/>
</dbReference>